<evidence type="ECO:0000313" key="1">
    <source>
        <dbReference type="EMBL" id="PYH40082.1"/>
    </source>
</evidence>
<dbReference type="GeneID" id="37072452"/>
<dbReference type="AlphaFoldDB" id="A0A318ZX90"/>
<accession>A0A318ZX90</accession>
<proteinExistence type="predicted"/>
<evidence type="ECO:0000313" key="2">
    <source>
        <dbReference type="Proteomes" id="UP000248349"/>
    </source>
</evidence>
<gene>
    <name evidence="1" type="ORF">BP01DRAFT_233458</name>
</gene>
<sequence length="236" mass="26233">MRYNNTGKCGNHSHWCSKLLCLRCSQYDISTIREAETTYLGVCFCRSPSTHHRVSCYFIYNPASPSPTASPTSTSSDLGKTTSLTDILCATKAPSAKDALTWGSKFSLSAATSATSNHLQLGRGILGLLWVRKSVRSKNRLYRRPAIARLVSVMMSAKKSTEVFFWDIRRAQMMWAMGGIGISECAIFSLMGGIGEDKSSIYEDLQASQWWENTTVMFNCSLNVSYDKIYSSSLFT</sequence>
<dbReference type="Proteomes" id="UP000248349">
    <property type="component" value="Unassembled WGS sequence"/>
</dbReference>
<dbReference type="RefSeq" id="XP_025426064.1">
    <property type="nucleotide sequence ID" value="XM_025571224.1"/>
</dbReference>
<protein>
    <submittedName>
        <fullName evidence="1">Uncharacterized protein</fullName>
    </submittedName>
</protein>
<dbReference type="OrthoDB" id="10588157at2759"/>
<name>A0A318ZX90_9EURO</name>
<organism evidence="1 2">
    <name type="scientific">Aspergillus saccharolyticus JOP 1030-1</name>
    <dbReference type="NCBI Taxonomy" id="1450539"/>
    <lineage>
        <taxon>Eukaryota</taxon>
        <taxon>Fungi</taxon>
        <taxon>Dikarya</taxon>
        <taxon>Ascomycota</taxon>
        <taxon>Pezizomycotina</taxon>
        <taxon>Eurotiomycetes</taxon>
        <taxon>Eurotiomycetidae</taxon>
        <taxon>Eurotiales</taxon>
        <taxon>Aspergillaceae</taxon>
        <taxon>Aspergillus</taxon>
        <taxon>Aspergillus subgen. Circumdati</taxon>
    </lineage>
</organism>
<reference evidence="1 2" key="1">
    <citation type="submission" date="2016-12" db="EMBL/GenBank/DDBJ databases">
        <title>The genomes of Aspergillus section Nigri reveals drivers in fungal speciation.</title>
        <authorList>
            <consortium name="DOE Joint Genome Institute"/>
            <person name="Vesth T.C."/>
            <person name="Nybo J."/>
            <person name="Theobald S."/>
            <person name="Brandl J."/>
            <person name="Frisvad J.C."/>
            <person name="Nielsen K.F."/>
            <person name="Lyhne E.K."/>
            <person name="Kogle M.E."/>
            <person name="Kuo A."/>
            <person name="Riley R."/>
            <person name="Clum A."/>
            <person name="Nolan M."/>
            <person name="Lipzen A."/>
            <person name="Salamov A."/>
            <person name="Henrissat B."/>
            <person name="Wiebenga A."/>
            <person name="De Vries R.P."/>
            <person name="Grigoriev I.V."/>
            <person name="Mortensen U.H."/>
            <person name="Andersen M.R."/>
            <person name="Baker S.E."/>
        </authorList>
    </citation>
    <scope>NUCLEOTIDE SEQUENCE [LARGE SCALE GENOMIC DNA]</scope>
    <source>
        <strain evidence="1 2">JOP 1030-1</strain>
    </source>
</reference>
<keyword evidence="2" id="KW-1185">Reference proteome</keyword>
<dbReference type="EMBL" id="KZ821303">
    <property type="protein sequence ID" value="PYH40082.1"/>
    <property type="molecule type" value="Genomic_DNA"/>
</dbReference>